<accession>A0A513ZYH0</accession>
<organism evidence="1 2">
    <name type="scientific">Pantoea phage vB_PagM_AAM37</name>
    <dbReference type="NCBI Taxonomy" id="2588093"/>
    <lineage>
        <taxon>Viruses</taxon>
        <taxon>Duplodnaviria</taxon>
        <taxon>Heunggongvirae</taxon>
        <taxon>Uroviricota</taxon>
        <taxon>Caudoviricetes</taxon>
        <taxon>Dibbivirus</taxon>
        <taxon>Dibbivirus AAM37</taxon>
    </lineage>
</organism>
<reference evidence="1 2" key="1">
    <citation type="submission" date="2019-04" db="EMBL/GenBank/DDBJ databases">
        <title>Complete genome sequence of Pantoea sp. infecting bacteriophage vB_PagM_AAM37.</title>
        <authorList>
            <person name="Truncaite L."/>
            <person name="Simoliuniene M."/>
            <person name="Zajanckauskaite A."/>
            <person name="Meskys R."/>
            <person name="Simoliunas E."/>
        </authorList>
    </citation>
    <scope>NUCLEOTIDE SEQUENCE [LARGE SCALE GENOMIC DNA]</scope>
    <source>
        <strain evidence="1">AAM37</strain>
    </source>
</reference>
<dbReference type="Proteomes" id="UP000317930">
    <property type="component" value="Segment"/>
</dbReference>
<evidence type="ECO:0000313" key="2">
    <source>
        <dbReference type="Proteomes" id="UP000317930"/>
    </source>
</evidence>
<evidence type="ECO:0000313" key="1">
    <source>
        <dbReference type="EMBL" id="QDH45750.1"/>
    </source>
</evidence>
<proteinExistence type="predicted"/>
<dbReference type="EMBL" id="MK798143">
    <property type="protein sequence ID" value="QDH45750.1"/>
    <property type="molecule type" value="Genomic_DNA"/>
</dbReference>
<keyword evidence="2" id="KW-1185">Reference proteome</keyword>
<name>A0A513ZYH0_9CAUD</name>
<protein>
    <submittedName>
        <fullName evidence="1">Uncharacterized protein</fullName>
    </submittedName>
</protein>
<gene>
    <name evidence="1" type="ORF">AAM37_gp80</name>
</gene>
<sequence>MQIADRVHEARWRYSQEWREGWRQWTRAELDKLESLAGDHTVEEIAEEMGRTVASIRAKGKRIGLSLNFSPRLLKKRELAKIIKEEYKRKTIKEIALDYGLTYHQVYRIVIKKPGK</sequence>